<protein>
    <submittedName>
        <fullName evidence="1">Uncharacterized protein</fullName>
    </submittedName>
</protein>
<organism evidence="1 2">
    <name type="scientific">Capnocytophaga gingivalis</name>
    <dbReference type="NCBI Taxonomy" id="1017"/>
    <lineage>
        <taxon>Bacteria</taxon>
        <taxon>Pseudomonadati</taxon>
        <taxon>Bacteroidota</taxon>
        <taxon>Flavobacteriia</taxon>
        <taxon>Flavobacteriales</taxon>
        <taxon>Flavobacteriaceae</taxon>
        <taxon>Capnocytophaga</taxon>
    </lineage>
</organism>
<evidence type="ECO:0000313" key="2">
    <source>
        <dbReference type="Proteomes" id="UP000217250"/>
    </source>
</evidence>
<dbReference type="AlphaFoldDB" id="A0A250FQJ5"/>
<dbReference type="Proteomes" id="UP000217250">
    <property type="component" value="Chromosome"/>
</dbReference>
<gene>
    <name evidence="1" type="ORF">CGC50_03400</name>
</gene>
<dbReference type="InterPro" id="IPR029278">
    <property type="entry name" value="Imm26"/>
</dbReference>
<reference evidence="2" key="1">
    <citation type="submission" date="2017-06" db="EMBL/GenBank/DDBJ databases">
        <title>Capnocytophaga spp. assemblies.</title>
        <authorList>
            <person name="Gulvik C.A."/>
        </authorList>
    </citation>
    <scope>NUCLEOTIDE SEQUENCE [LARGE SCALE GENOMIC DNA]</scope>
    <source>
        <strain evidence="2">H1496</strain>
    </source>
</reference>
<evidence type="ECO:0000313" key="1">
    <source>
        <dbReference type="EMBL" id="ATA86286.1"/>
    </source>
</evidence>
<accession>A0A250FQJ5</accession>
<dbReference type="KEGG" id="cgh:CGC50_03400"/>
<sequence>MEEIAINLEHLANSRKNINTGDIFVLKPKGKDYYYGVVANANSNHFGIEDIIHIQIFNYCTEQIANVSDSLYKYDLLLPPILTNKLGWRKGYFKTIGHSDIKLFPTVKRAAFVDVIRPGYYFDDKSNPLDKIYSIETTGAFSIKSYLNIDTLISLKLGIPLPIEPPENWNPYYYLKNINNFDN</sequence>
<dbReference type="GeneID" id="84807606"/>
<proteinExistence type="predicted"/>
<dbReference type="RefSeq" id="WP_095909684.1">
    <property type="nucleotide sequence ID" value="NZ_CP022386.1"/>
</dbReference>
<name>A0A250FQJ5_9FLAO</name>
<dbReference type="EMBL" id="CP022386">
    <property type="protein sequence ID" value="ATA86286.1"/>
    <property type="molecule type" value="Genomic_DNA"/>
</dbReference>
<dbReference type="Pfam" id="PF15428">
    <property type="entry name" value="Imm26"/>
    <property type="match status" value="1"/>
</dbReference>
<dbReference type="OrthoDB" id="9802481at2"/>